<proteinExistence type="predicted"/>
<dbReference type="EMBL" id="JBFSSG010000001">
    <property type="protein sequence ID" value="MEZ8719768.1"/>
    <property type="molecule type" value="Genomic_DNA"/>
</dbReference>
<organism evidence="1 2">
    <name type="scientific">Vibrio pomeroyi</name>
    <dbReference type="NCBI Taxonomy" id="198832"/>
    <lineage>
        <taxon>Bacteria</taxon>
        <taxon>Pseudomonadati</taxon>
        <taxon>Pseudomonadota</taxon>
        <taxon>Gammaproteobacteria</taxon>
        <taxon>Vibrionales</taxon>
        <taxon>Vibrionaceae</taxon>
        <taxon>Vibrio</taxon>
    </lineage>
</organism>
<reference evidence="1 2" key="1">
    <citation type="journal article" date="2024" name="ISME J.">
        <title>Tailless and filamentous prophages are predominant in marine Vibrio.</title>
        <authorList>
            <person name="Steensen K."/>
            <person name="Seneca J."/>
            <person name="Bartlau N."/>
            <person name="Yu X.A."/>
            <person name="Hussain F.A."/>
            <person name="Polz M.F."/>
        </authorList>
    </citation>
    <scope>NUCLEOTIDE SEQUENCE [LARGE SCALE GENOMIC DNA]</scope>
    <source>
        <strain evidence="1 2">10N.239.312.F12</strain>
    </source>
</reference>
<keyword evidence="2" id="KW-1185">Reference proteome</keyword>
<evidence type="ECO:0000313" key="2">
    <source>
        <dbReference type="Proteomes" id="UP001570071"/>
    </source>
</evidence>
<gene>
    <name evidence="1" type="ORF">AB6D66_01725</name>
</gene>
<dbReference type="RefSeq" id="WP_269336632.1">
    <property type="nucleotide sequence ID" value="NZ_JBFSSG010000001.1"/>
</dbReference>
<name>A0ABV4MRK3_9VIBR</name>
<accession>A0ABV4MRK3</accession>
<evidence type="ECO:0000313" key="1">
    <source>
        <dbReference type="EMBL" id="MEZ8719768.1"/>
    </source>
</evidence>
<comment type="caution">
    <text evidence="1">The sequence shown here is derived from an EMBL/GenBank/DDBJ whole genome shotgun (WGS) entry which is preliminary data.</text>
</comment>
<protein>
    <submittedName>
        <fullName evidence="1">Uncharacterized protein</fullName>
    </submittedName>
</protein>
<sequence>MTNAQLIDLERIIDGKLYLTSVIEAGIQQADKLKNLEASVLLKSLKAGRMSCKARMTLQRFVCDLKEMAKQ</sequence>
<dbReference type="Proteomes" id="UP001570071">
    <property type="component" value="Unassembled WGS sequence"/>
</dbReference>